<dbReference type="GO" id="GO:0006355">
    <property type="term" value="P:regulation of DNA-templated transcription"/>
    <property type="evidence" value="ECO:0007669"/>
    <property type="project" value="InterPro"/>
</dbReference>
<keyword evidence="4" id="KW-1185">Reference proteome</keyword>
<evidence type="ECO:0000259" key="2">
    <source>
        <dbReference type="PROSITE" id="PS50937"/>
    </source>
</evidence>
<dbReference type="PROSITE" id="PS50937">
    <property type="entry name" value="HTH_MERR_2"/>
    <property type="match status" value="1"/>
</dbReference>
<dbReference type="InterPro" id="IPR009061">
    <property type="entry name" value="DNA-bd_dom_put_sf"/>
</dbReference>
<dbReference type="InterPro" id="IPR003018">
    <property type="entry name" value="GAF"/>
</dbReference>
<dbReference type="InterPro" id="IPR000551">
    <property type="entry name" value="MerR-type_HTH_dom"/>
</dbReference>
<dbReference type="Proteomes" id="UP000248806">
    <property type="component" value="Unassembled WGS sequence"/>
</dbReference>
<proteinExistence type="predicted"/>
<reference evidence="3 4" key="1">
    <citation type="submission" date="2018-06" db="EMBL/GenBank/DDBJ databases">
        <title>Genomic Encyclopedia of Archaeal and Bacterial Type Strains, Phase II (KMG-II): from individual species to whole genera.</title>
        <authorList>
            <person name="Goeker M."/>
        </authorList>
    </citation>
    <scope>NUCLEOTIDE SEQUENCE [LARGE SCALE GENOMIC DNA]</scope>
    <source>
        <strain evidence="3 4">ATCC BAA-1881</strain>
    </source>
</reference>
<dbReference type="Gene3D" id="1.10.1660.10">
    <property type="match status" value="1"/>
</dbReference>
<name>A0A326TWS7_THEHA</name>
<dbReference type="InterPro" id="IPR029787">
    <property type="entry name" value="Nucleotide_cyclase"/>
</dbReference>
<feature type="domain" description="GGDEF" evidence="1">
    <location>
        <begin position="519"/>
        <end position="686"/>
    </location>
</feature>
<dbReference type="SMART" id="SM00422">
    <property type="entry name" value="HTH_MERR"/>
    <property type="match status" value="1"/>
</dbReference>
<comment type="caution">
    <text evidence="3">The sequence shown here is derived from an EMBL/GenBank/DDBJ whole genome shotgun (WGS) entry which is preliminary data.</text>
</comment>
<accession>A0A326TWS7</accession>
<sequence>MDERSMRRVKEHLQQEDVQRRVLRYIEKGRAEATVTISRAAELFNLSENRLRDWEEYGLLRPLRPTGPKGRRLYTPQELDKLAIIRELIDAGYAPSDIPPDIDLIWRTFYVPDEQHRQNGQPISYGQEGGGFATLPINQRVDLSREDSFWRFFASHALRLSLLLLCEELPHTTACLVLPLNPQISLMNIQNVEDLEQVGEALVGWLNQNRSSQTLLVPAPTFEYASDFRLLPLAVMTEDSIEEEPRDRTYILLERRSRRLTLKAPIVETVRLLLRPLYENVELSRRCLGPGMRDVFDSSTDPDYMHHEQDAILHGLAETIIRLGGKGIDNHPRWLFSCILLPDYPLSMLSLQQRGLIVSAQSALSPHKVGSTAVVPQGASMDPCLRAFQSGHIVYHPVVSEEDILLANPNREYRLGSSIAVPVLGRDNVSVAVIYVTSPSRHAFSLADQRVLRMVGTMVGILLEIYQARMRPVGHLREMIAAPAIVDTQFAPFLTENEFIEHVETLLQHIYEGEEIREKDISFISLDIDNQSSLANKYGDRMARDISKAVGLRIRGQLRALKDDAVCEFYRISADRYYILLQGMPLEQARAKAELLLSVLSGSYQIDPQRIPPGQPTLPENMVTLTNITVRLGVSSYSYRKLKEILARYPGERAVVETRLLLTRFLDEVLDIGKRKGGNIVVSWDPDKRGYLHFPAGPDEVSR</sequence>
<dbReference type="Gene3D" id="3.30.450.40">
    <property type="match status" value="1"/>
</dbReference>
<evidence type="ECO:0000313" key="3">
    <source>
        <dbReference type="EMBL" id="PZW20793.1"/>
    </source>
</evidence>
<dbReference type="GO" id="GO:0003677">
    <property type="term" value="F:DNA binding"/>
    <property type="evidence" value="ECO:0007669"/>
    <property type="project" value="InterPro"/>
</dbReference>
<dbReference type="AlphaFoldDB" id="A0A326TWS7"/>
<dbReference type="SUPFAM" id="SSF46955">
    <property type="entry name" value="Putative DNA-binding domain"/>
    <property type="match status" value="1"/>
</dbReference>
<dbReference type="Pfam" id="PF13185">
    <property type="entry name" value="GAF_2"/>
    <property type="match status" value="1"/>
</dbReference>
<dbReference type="RefSeq" id="WP_111326033.1">
    <property type="nucleotide sequence ID" value="NZ_BIFX01000001.1"/>
</dbReference>
<dbReference type="OrthoDB" id="135815at2"/>
<dbReference type="Pfam" id="PF13411">
    <property type="entry name" value="MerR_1"/>
    <property type="match status" value="1"/>
</dbReference>
<protein>
    <submittedName>
        <fullName evidence="3">GAF domain-containing protein</fullName>
    </submittedName>
</protein>
<evidence type="ECO:0000259" key="1">
    <source>
        <dbReference type="PROSITE" id="PS50887"/>
    </source>
</evidence>
<gene>
    <name evidence="3" type="ORF">EI42_05798</name>
</gene>
<dbReference type="SUPFAM" id="SSF55781">
    <property type="entry name" value="GAF domain-like"/>
    <property type="match status" value="1"/>
</dbReference>
<dbReference type="InterPro" id="IPR029016">
    <property type="entry name" value="GAF-like_dom_sf"/>
</dbReference>
<evidence type="ECO:0000313" key="4">
    <source>
        <dbReference type="Proteomes" id="UP000248806"/>
    </source>
</evidence>
<dbReference type="InterPro" id="IPR043128">
    <property type="entry name" value="Rev_trsase/Diguanyl_cyclase"/>
</dbReference>
<dbReference type="SUPFAM" id="SSF55073">
    <property type="entry name" value="Nucleotide cyclase"/>
    <property type="match status" value="1"/>
</dbReference>
<feature type="domain" description="HTH merR-type" evidence="2">
    <location>
        <begin position="34"/>
        <end position="104"/>
    </location>
</feature>
<dbReference type="EMBL" id="QKUF01000039">
    <property type="protein sequence ID" value="PZW20793.1"/>
    <property type="molecule type" value="Genomic_DNA"/>
</dbReference>
<dbReference type="InterPro" id="IPR000160">
    <property type="entry name" value="GGDEF_dom"/>
</dbReference>
<dbReference type="Gene3D" id="3.30.70.270">
    <property type="match status" value="1"/>
</dbReference>
<dbReference type="PROSITE" id="PS50887">
    <property type="entry name" value="GGDEF"/>
    <property type="match status" value="1"/>
</dbReference>
<organism evidence="3 4">
    <name type="scientific">Thermosporothrix hazakensis</name>
    <dbReference type="NCBI Taxonomy" id="644383"/>
    <lineage>
        <taxon>Bacteria</taxon>
        <taxon>Bacillati</taxon>
        <taxon>Chloroflexota</taxon>
        <taxon>Ktedonobacteria</taxon>
        <taxon>Ktedonobacterales</taxon>
        <taxon>Thermosporotrichaceae</taxon>
        <taxon>Thermosporothrix</taxon>
    </lineage>
</organism>